<name>A0A1Y1YCL6_9FUNG</name>
<gene>
    <name evidence="2" type="ORF">K493DRAFT_337234</name>
</gene>
<feature type="domain" description="CRAL-TRIO" evidence="1">
    <location>
        <begin position="73"/>
        <end position="234"/>
    </location>
</feature>
<evidence type="ECO:0000313" key="3">
    <source>
        <dbReference type="Proteomes" id="UP000193498"/>
    </source>
</evidence>
<dbReference type="InterPro" id="IPR036865">
    <property type="entry name" value="CRAL-TRIO_dom_sf"/>
</dbReference>
<dbReference type="PROSITE" id="PS50191">
    <property type="entry name" value="CRAL_TRIO"/>
    <property type="match status" value="1"/>
</dbReference>
<reference evidence="2 3" key="1">
    <citation type="submission" date="2016-07" db="EMBL/GenBank/DDBJ databases">
        <title>Pervasive Adenine N6-methylation of Active Genes in Fungi.</title>
        <authorList>
            <consortium name="DOE Joint Genome Institute"/>
            <person name="Mondo S.J."/>
            <person name="Dannebaum R.O."/>
            <person name="Kuo R.C."/>
            <person name="Labutti K."/>
            <person name="Haridas S."/>
            <person name="Kuo A."/>
            <person name="Salamov A."/>
            <person name="Ahrendt S.R."/>
            <person name="Lipzen A."/>
            <person name="Sullivan W."/>
            <person name="Andreopoulos W.B."/>
            <person name="Clum A."/>
            <person name="Lindquist E."/>
            <person name="Daum C."/>
            <person name="Ramamoorthy G.K."/>
            <person name="Gryganskyi A."/>
            <person name="Culley D."/>
            <person name="Magnuson J.K."/>
            <person name="James T.Y."/>
            <person name="O'Malley M.A."/>
            <person name="Stajich J.E."/>
            <person name="Spatafora J.W."/>
            <person name="Visel A."/>
            <person name="Grigoriev I.V."/>
        </authorList>
    </citation>
    <scope>NUCLEOTIDE SEQUENCE [LARGE SCALE GENOMIC DNA]</scope>
    <source>
        <strain evidence="2 3">CBS 931.73</strain>
    </source>
</reference>
<protein>
    <submittedName>
        <fullName evidence="2">CRAL/TRIO domain-containing protein</fullName>
    </submittedName>
</protein>
<dbReference type="GO" id="GO:0016020">
    <property type="term" value="C:membrane"/>
    <property type="evidence" value="ECO:0007669"/>
    <property type="project" value="TreeGrafter"/>
</dbReference>
<dbReference type="EMBL" id="MCFE01000170">
    <property type="protein sequence ID" value="ORX95673.1"/>
    <property type="molecule type" value="Genomic_DNA"/>
</dbReference>
<dbReference type="InParanoid" id="A0A1Y1YCL6"/>
<dbReference type="InterPro" id="IPR001251">
    <property type="entry name" value="CRAL-TRIO_dom"/>
</dbReference>
<accession>A0A1Y1YCL6</accession>
<sequence>MVDSSPLDELRYLLDTKPFSHEIHDFCSTTHNLDSFLSSFLRYKQNNVKNSMKMLQSYWSFRSEKIGNNRLSAADVRCPLLSKFLYIPDSTDVDGRQIVIIFFDRILEHRLSEAEILKTLWFFLENMMDMPVCQEKGICLISIFGNSMSSRSKGLVELVFESIQNKVPVKLGSVFLLNPPPWLRFFWAVSSNFMKSKLVRRVKLFSGDYQAQLIELIGKENLIKELGGDLQLDHDEWICAFYPDLNLDDIARSGRILYSTLSGSITSLVDSKVDIACQ</sequence>
<evidence type="ECO:0000259" key="1">
    <source>
        <dbReference type="PROSITE" id="PS50191"/>
    </source>
</evidence>
<dbReference type="Proteomes" id="UP000193498">
    <property type="component" value="Unassembled WGS sequence"/>
</dbReference>
<dbReference type="CDD" id="cd00170">
    <property type="entry name" value="SEC14"/>
    <property type="match status" value="1"/>
</dbReference>
<keyword evidence="3" id="KW-1185">Reference proteome</keyword>
<comment type="caution">
    <text evidence="2">The sequence shown here is derived from an EMBL/GenBank/DDBJ whole genome shotgun (WGS) entry which is preliminary data.</text>
</comment>
<dbReference type="SMART" id="SM00516">
    <property type="entry name" value="SEC14"/>
    <property type="match status" value="1"/>
</dbReference>
<dbReference type="PANTHER" id="PTHR10174">
    <property type="entry name" value="ALPHA-TOCOPHEROL TRANSFER PROTEIN-RELATED"/>
    <property type="match status" value="1"/>
</dbReference>
<dbReference type="STRING" id="1314790.A0A1Y1YCL6"/>
<dbReference type="GO" id="GO:1902936">
    <property type="term" value="F:phosphatidylinositol bisphosphate binding"/>
    <property type="evidence" value="ECO:0007669"/>
    <property type="project" value="TreeGrafter"/>
</dbReference>
<proteinExistence type="predicted"/>
<dbReference type="Pfam" id="PF00650">
    <property type="entry name" value="CRAL_TRIO"/>
    <property type="match status" value="1"/>
</dbReference>
<dbReference type="Gene3D" id="1.10.8.20">
    <property type="entry name" value="N-terminal domain of phosphatidylinositol transfer protein sec14p"/>
    <property type="match status" value="1"/>
</dbReference>
<evidence type="ECO:0000313" key="2">
    <source>
        <dbReference type="EMBL" id="ORX95673.1"/>
    </source>
</evidence>
<dbReference type="PANTHER" id="PTHR10174:SF208">
    <property type="entry name" value="CRAL-TRIO DOMAIN-CONTAINING PROTEIN DDB_G0278031"/>
    <property type="match status" value="1"/>
</dbReference>
<dbReference type="OrthoDB" id="1434354at2759"/>
<organism evidence="2 3">
    <name type="scientific">Basidiobolus meristosporus CBS 931.73</name>
    <dbReference type="NCBI Taxonomy" id="1314790"/>
    <lineage>
        <taxon>Eukaryota</taxon>
        <taxon>Fungi</taxon>
        <taxon>Fungi incertae sedis</taxon>
        <taxon>Zoopagomycota</taxon>
        <taxon>Entomophthoromycotina</taxon>
        <taxon>Basidiobolomycetes</taxon>
        <taxon>Basidiobolales</taxon>
        <taxon>Basidiobolaceae</taxon>
        <taxon>Basidiobolus</taxon>
    </lineage>
</organism>
<dbReference type="Gene3D" id="3.40.525.10">
    <property type="entry name" value="CRAL-TRIO lipid binding domain"/>
    <property type="match status" value="1"/>
</dbReference>
<dbReference type="AlphaFoldDB" id="A0A1Y1YCL6"/>
<dbReference type="SUPFAM" id="SSF52087">
    <property type="entry name" value="CRAL/TRIO domain"/>
    <property type="match status" value="1"/>
</dbReference>